<feature type="non-terminal residue" evidence="5">
    <location>
        <position position="420"/>
    </location>
</feature>
<feature type="domain" description="SH3" evidence="4">
    <location>
        <begin position="91"/>
        <end position="153"/>
    </location>
</feature>
<reference evidence="5 6" key="1">
    <citation type="submission" date="2019-03" db="EMBL/GenBank/DDBJ databases">
        <title>Single cell metagenomics reveals metabolic interactions within the superorganism composed of flagellate Streblomastix strix and complex community of Bacteroidetes bacteria on its surface.</title>
        <authorList>
            <person name="Treitli S.C."/>
            <person name="Kolisko M."/>
            <person name="Husnik F."/>
            <person name="Keeling P."/>
            <person name="Hampl V."/>
        </authorList>
    </citation>
    <scope>NUCLEOTIDE SEQUENCE [LARGE SCALE GENOMIC DNA]</scope>
    <source>
        <strain evidence="5">ST1C</strain>
    </source>
</reference>
<protein>
    <recommendedName>
        <fullName evidence="4">SH3 domain-containing protein</fullName>
    </recommendedName>
</protein>
<comment type="caution">
    <text evidence="5">The sequence shown here is derived from an EMBL/GenBank/DDBJ whole genome shotgun (WGS) entry which is preliminary data.</text>
</comment>
<dbReference type="InterPro" id="IPR001452">
    <property type="entry name" value="SH3_domain"/>
</dbReference>
<keyword evidence="1 2" id="KW-0728">SH3 domain</keyword>
<dbReference type="Gene3D" id="2.30.30.40">
    <property type="entry name" value="SH3 Domains"/>
    <property type="match status" value="2"/>
</dbReference>
<dbReference type="InterPro" id="IPR036028">
    <property type="entry name" value="SH3-like_dom_sf"/>
</dbReference>
<evidence type="ECO:0000256" key="2">
    <source>
        <dbReference type="PROSITE-ProRule" id="PRU00192"/>
    </source>
</evidence>
<accession>A0A5J4V6J7</accession>
<dbReference type="SMART" id="SM00326">
    <property type="entry name" value="SH3"/>
    <property type="match status" value="2"/>
</dbReference>
<dbReference type="AlphaFoldDB" id="A0A5J4V6J7"/>
<organism evidence="5 6">
    <name type="scientific">Streblomastix strix</name>
    <dbReference type="NCBI Taxonomy" id="222440"/>
    <lineage>
        <taxon>Eukaryota</taxon>
        <taxon>Metamonada</taxon>
        <taxon>Preaxostyla</taxon>
        <taxon>Oxymonadida</taxon>
        <taxon>Streblomastigidae</taxon>
        <taxon>Streblomastix</taxon>
    </lineage>
</organism>
<evidence type="ECO:0000313" key="5">
    <source>
        <dbReference type="EMBL" id="KAA6378052.1"/>
    </source>
</evidence>
<evidence type="ECO:0000256" key="1">
    <source>
        <dbReference type="ARBA" id="ARBA00022443"/>
    </source>
</evidence>
<feature type="compositionally biased region" description="Polar residues" evidence="3">
    <location>
        <begin position="195"/>
        <end position="205"/>
    </location>
</feature>
<name>A0A5J4V6J7_9EUKA</name>
<dbReference type="Proteomes" id="UP000324800">
    <property type="component" value="Unassembled WGS sequence"/>
</dbReference>
<gene>
    <name evidence="5" type="ORF">EZS28_026419</name>
</gene>
<feature type="region of interest" description="Disordered" evidence="3">
    <location>
        <begin position="195"/>
        <end position="223"/>
    </location>
</feature>
<proteinExistence type="predicted"/>
<dbReference type="PROSITE" id="PS50002">
    <property type="entry name" value="SH3"/>
    <property type="match status" value="2"/>
</dbReference>
<dbReference type="Pfam" id="PF07653">
    <property type="entry name" value="SH3_2"/>
    <property type="match status" value="1"/>
</dbReference>
<dbReference type="SUPFAM" id="SSF50044">
    <property type="entry name" value="SH3-domain"/>
    <property type="match status" value="2"/>
</dbReference>
<evidence type="ECO:0000313" key="6">
    <source>
        <dbReference type="Proteomes" id="UP000324800"/>
    </source>
</evidence>
<evidence type="ECO:0000256" key="3">
    <source>
        <dbReference type="SAM" id="MobiDB-lite"/>
    </source>
</evidence>
<sequence length="420" mass="47486">MIDVQDYEKTIKYYLDGDLSLISNNIKGNLEYDEGKRVAVEVDITTIPRRVTFFVDDIEQPNFVIGFPEAIRFCVLFLQTNILMTDQNYTDNLPIYEVIANFSLPKDGDTVYLNVKKGDRVQFVSEPTDGWSHCIKNGIDGYIASSYIKPIETYDESQFKINEMEDMIFVSSTDEDDTNFNINQPTNNIQQQSLDSNFTSQSKSGPIQPLFASKSQSTLTGPLKDKTENIDFYSQSQIPTINTTKQQVMLTPPLKLNRQQIPPQLNEQIQSNSASDSKNETFEAIADYYSTNGDPNQITVKKGDVVKMIKSEKGWSEIEFNGQIGSIPTLYLKKYNESGDLNLIGRLSTKADTLNINPYTHQLQQNSNQQQMLNTQVPIISNLDLAQASTKFRPKFTAVTKSELNQNSIFNKSVISPNSK</sequence>
<evidence type="ECO:0000259" key="4">
    <source>
        <dbReference type="PROSITE" id="PS50002"/>
    </source>
</evidence>
<dbReference type="EMBL" id="SNRW01009405">
    <property type="protein sequence ID" value="KAA6378052.1"/>
    <property type="molecule type" value="Genomic_DNA"/>
</dbReference>
<feature type="domain" description="SH3" evidence="4">
    <location>
        <begin position="277"/>
        <end position="337"/>
    </location>
</feature>
<dbReference type="OrthoDB" id="10255964at2759"/>